<keyword evidence="8 10" id="KW-0012">Acyltransferase</keyword>
<proteinExistence type="evidence at transcript level"/>
<feature type="domain" description="FAE" evidence="12">
    <location>
        <begin position="69"/>
        <end position="367"/>
    </location>
</feature>
<evidence type="ECO:0000256" key="1">
    <source>
        <dbReference type="ARBA" id="ARBA00004370"/>
    </source>
</evidence>
<reference evidence="14" key="1">
    <citation type="submission" date="2020-05" db="EMBL/GenBank/DDBJ databases">
        <authorList>
            <person name="Hu H."/>
            <person name="Doust A.N."/>
        </authorList>
    </citation>
    <scope>NUCLEOTIDE SEQUENCE</scope>
    <source>
        <tissue evidence="14">Developing seed</tissue>
    </source>
</reference>
<comment type="similarity">
    <text evidence="3 10">Belongs to the thiolase-like superfamily. Chalcone/stilbene synthases family.</text>
</comment>
<dbReference type="PANTHER" id="PTHR31561">
    <property type="entry name" value="3-KETOACYL-COA SYNTHASE"/>
    <property type="match status" value="1"/>
</dbReference>
<feature type="transmembrane region" description="Helical" evidence="11">
    <location>
        <begin position="12"/>
        <end position="31"/>
    </location>
</feature>
<dbReference type="FunFam" id="3.40.47.10:FF:000028">
    <property type="entry name" value="3-ketoacyl-CoA synthase"/>
    <property type="match status" value="1"/>
</dbReference>
<sequence>MTSVNVKLLYHYVLTNFFNLSLFPLTVLIAGKASQLTENDILLFFTHLQDNLITVIVLITFTIFGLVLYIVTRPKSVYLVDYSCYLPPPHLKVSVSSIMDVFYQLRKADPLRNVACDDPSWFDFLRKIQERSGLGDETYISPGLIQVPPQKTFAAVREETEMVIIGALENLFENTKVNPREIGILVVNSSVFNPTPSLCAMIVNTFKLRSNIKSVNMGGMGCSAGVIAIDLAKDLLHVHKNTYALVVSTENTTINAYAGENRSMMMGNCLFRVGGAAILLSNKPGDRRRSKYKLVHTVRTNTGADDNSFRCVQQQEDEMGKLGVSLSKDLINVAGTAVKKNISTLGPLILPLSEKFLFFVNFIAKKLLKDKIKHNYVPDFKLAIDHFCIHAGGRGVLDVLEKNLRLSTIDVEASRSTLHRFGNTSSSSIWYELAYIEAKGRMKKGNRAWQIALGSGFKCNSAVWVALRNVKASANSPWEHCIDRYPVSELTKSDTCVQNGRS</sequence>
<dbReference type="GO" id="GO:0006633">
    <property type="term" value="P:fatty acid biosynthetic process"/>
    <property type="evidence" value="ECO:0007669"/>
    <property type="project" value="InterPro"/>
</dbReference>
<dbReference type="EMBL" id="MT496777">
    <property type="protein sequence ID" value="UIX26572.1"/>
    <property type="molecule type" value="mRNA"/>
</dbReference>
<dbReference type="SUPFAM" id="SSF53901">
    <property type="entry name" value="Thiolase-like"/>
    <property type="match status" value="2"/>
</dbReference>
<evidence type="ECO:0000313" key="14">
    <source>
        <dbReference type="EMBL" id="UIX26572.1"/>
    </source>
</evidence>
<dbReference type="GO" id="GO:0009922">
    <property type="term" value="F:fatty acid elongase activity"/>
    <property type="evidence" value="ECO:0007669"/>
    <property type="project" value="UniProtKB-EC"/>
</dbReference>
<keyword evidence="6 11" id="KW-1133">Transmembrane helix</keyword>
<dbReference type="AlphaFoldDB" id="A0AA94X0F1"/>
<dbReference type="Gene3D" id="3.40.47.10">
    <property type="match status" value="1"/>
</dbReference>
<evidence type="ECO:0000256" key="5">
    <source>
        <dbReference type="ARBA" id="ARBA00022692"/>
    </source>
</evidence>
<evidence type="ECO:0000256" key="7">
    <source>
        <dbReference type="ARBA" id="ARBA00023136"/>
    </source>
</evidence>
<dbReference type="EC" id="2.3.1.-" evidence="10"/>
<dbReference type="InterPro" id="IPR012392">
    <property type="entry name" value="3-ktacl-CoA_syn"/>
</dbReference>
<evidence type="ECO:0000256" key="3">
    <source>
        <dbReference type="ARBA" id="ARBA00005531"/>
    </source>
</evidence>
<evidence type="ECO:0000259" key="13">
    <source>
        <dbReference type="Pfam" id="PF08541"/>
    </source>
</evidence>
<feature type="transmembrane region" description="Helical" evidence="11">
    <location>
        <begin position="52"/>
        <end position="71"/>
    </location>
</feature>
<dbReference type="InterPro" id="IPR013601">
    <property type="entry name" value="FAE1_typ3_polyketide_synth"/>
</dbReference>
<dbReference type="InterPro" id="IPR016039">
    <property type="entry name" value="Thiolase-like"/>
</dbReference>
<reference evidence="14" key="2">
    <citation type="journal article" date="2022" name="Front. Plant Sci.">
        <title>Transcriptomic analysis of seed development in Paysonia auriculata (Brassicaceae) identifies genes involved in hydroxy fatty acid biosynthesis.</title>
        <authorList>
            <person name="Hu H."/>
            <person name="Swift A."/>
            <person name="Mauro-Herrera M."/>
            <person name="Borrone J."/>
            <person name="Borja G."/>
            <person name="Doust A.N."/>
        </authorList>
    </citation>
    <scope>NUCLEOTIDE SEQUENCE</scope>
    <source>
        <tissue evidence="14">Developing seed</tissue>
    </source>
</reference>
<keyword evidence="7 11" id="KW-0472">Membrane</keyword>
<evidence type="ECO:0000256" key="10">
    <source>
        <dbReference type="PIRNR" id="PIRNR036417"/>
    </source>
</evidence>
<protein>
    <recommendedName>
        <fullName evidence="10">3-ketoacyl-CoA synthase</fullName>
        <ecNumber evidence="10">2.3.1.-</ecNumber>
    </recommendedName>
</protein>
<keyword evidence="5 11" id="KW-0812">Transmembrane</keyword>
<evidence type="ECO:0000256" key="9">
    <source>
        <dbReference type="ARBA" id="ARBA00047375"/>
    </source>
</evidence>
<dbReference type="CDD" id="cd00831">
    <property type="entry name" value="CHS_like"/>
    <property type="match status" value="1"/>
</dbReference>
<feature type="domain" description="Beta-ketoacyl-[acyl-carrier-protein] synthase III C-terminal" evidence="13">
    <location>
        <begin position="384"/>
        <end position="464"/>
    </location>
</feature>
<comment type="catalytic activity">
    <reaction evidence="9">
        <text>a very-long-chain acyl-CoA + malonyl-CoA + H(+) = a very-long-chain 3-oxoacyl-CoA + CO2 + CoA</text>
        <dbReference type="Rhea" id="RHEA:32727"/>
        <dbReference type="ChEBI" id="CHEBI:15378"/>
        <dbReference type="ChEBI" id="CHEBI:16526"/>
        <dbReference type="ChEBI" id="CHEBI:57287"/>
        <dbReference type="ChEBI" id="CHEBI:57384"/>
        <dbReference type="ChEBI" id="CHEBI:90725"/>
        <dbReference type="ChEBI" id="CHEBI:90736"/>
        <dbReference type="EC" id="2.3.1.199"/>
    </reaction>
</comment>
<comment type="subcellular location">
    <subcellularLocation>
        <location evidence="1">Membrane</location>
    </subcellularLocation>
</comment>
<dbReference type="GO" id="GO:0016020">
    <property type="term" value="C:membrane"/>
    <property type="evidence" value="ECO:0007669"/>
    <property type="project" value="UniProtKB-SubCell"/>
</dbReference>
<dbReference type="InterPro" id="IPR013747">
    <property type="entry name" value="ACP_syn_III_C"/>
</dbReference>
<keyword evidence="4 10" id="KW-0808">Transferase</keyword>
<dbReference type="Pfam" id="PF08392">
    <property type="entry name" value="FAE1_CUT1_RppA"/>
    <property type="match status" value="1"/>
</dbReference>
<dbReference type="PIRSF" id="PIRSF036417">
    <property type="entry name" value="3-ktacl-CoA_syn"/>
    <property type="match status" value="1"/>
</dbReference>
<evidence type="ECO:0000256" key="6">
    <source>
        <dbReference type="ARBA" id="ARBA00022989"/>
    </source>
</evidence>
<name>A0AA94X0F1_9BRAS</name>
<evidence type="ECO:0000256" key="4">
    <source>
        <dbReference type="ARBA" id="ARBA00022679"/>
    </source>
</evidence>
<evidence type="ECO:0000256" key="11">
    <source>
        <dbReference type="SAM" id="Phobius"/>
    </source>
</evidence>
<dbReference type="Pfam" id="PF08541">
    <property type="entry name" value="ACP_syn_III_C"/>
    <property type="match status" value="1"/>
</dbReference>
<evidence type="ECO:0000256" key="8">
    <source>
        <dbReference type="ARBA" id="ARBA00023315"/>
    </source>
</evidence>
<accession>A0AA94X0F1</accession>
<organism evidence="14">
    <name type="scientific">Paysonia auriculata</name>
    <dbReference type="NCBI Taxonomy" id="1244076"/>
    <lineage>
        <taxon>Eukaryota</taxon>
        <taxon>Viridiplantae</taxon>
        <taxon>Streptophyta</taxon>
        <taxon>Embryophyta</taxon>
        <taxon>Tracheophyta</taxon>
        <taxon>Spermatophyta</taxon>
        <taxon>Magnoliopsida</taxon>
        <taxon>eudicotyledons</taxon>
        <taxon>Gunneridae</taxon>
        <taxon>Pentapetalae</taxon>
        <taxon>rosids</taxon>
        <taxon>malvids</taxon>
        <taxon>Brassicales</taxon>
        <taxon>Brassicaceae</taxon>
        <taxon>Physarieae</taxon>
        <taxon>Paysonia</taxon>
    </lineage>
</organism>
<evidence type="ECO:0000259" key="12">
    <source>
        <dbReference type="Pfam" id="PF08392"/>
    </source>
</evidence>
<comment type="pathway">
    <text evidence="2 10">Lipid metabolism; fatty acid biosynthesis.</text>
</comment>
<evidence type="ECO:0000256" key="2">
    <source>
        <dbReference type="ARBA" id="ARBA00005194"/>
    </source>
</evidence>